<comment type="caution">
    <text evidence="2">The sequence shown here is derived from an EMBL/GenBank/DDBJ whole genome shotgun (WGS) entry which is preliminary data.</text>
</comment>
<evidence type="ECO:0000313" key="4">
    <source>
        <dbReference type="Proteomes" id="UP000437068"/>
    </source>
</evidence>
<dbReference type="SUPFAM" id="SSF51197">
    <property type="entry name" value="Clavaminate synthase-like"/>
    <property type="match status" value="1"/>
</dbReference>
<reference evidence="4 5" key="1">
    <citation type="submission" date="2018-08" db="EMBL/GenBank/DDBJ databases">
        <title>Genomic investigation of the strawberry pathogen Phytophthora fragariae indicates pathogenicity is determined by transcriptional variation in three key races.</title>
        <authorList>
            <person name="Adams T.M."/>
            <person name="Armitage A.D."/>
            <person name="Sobczyk M.K."/>
            <person name="Bates H.J."/>
            <person name="Dunwell J.M."/>
            <person name="Nellist C.F."/>
            <person name="Harrison R.J."/>
        </authorList>
    </citation>
    <scope>NUCLEOTIDE SEQUENCE [LARGE SCALE GENOMIC DNA]</scope>
    <source>
        <strain evidence="3 4">A4</strain>
        <strain evidence="2 5">BC-1</strain>
        <strain evidence="1 6">NOV-5</strain>
    </source>
</reference>
<evidence type="ECO:0000313" key="3">
    <source>
        <dbReference type="EMBL" id="KAE9311351.1"/>
    </source>
</evidence>
<accession>A0A6A3ZMR4</accession>
<evidence type="ECO:0000313" key="5">
    <source>
        <dbReference type="Proteomes" id="UP000440367"/>
    </source>
</evidence>
<protein>
    <submittedName>
        <fullName evidence="2">Uncharacterized protein</fullName>
    </submittedName>
</protein>
<evidence type="ECO:0000313" key="2">
    <source>
        <dbReference type="EMBL" id="KAE9239734.1"/>
    </source>
</evidence>
<dbReference type="EMBL" id="QXGD01000436">
    <property type="protein sequence ID" value="KAE9239734.1"/>
    <property type="molecule type" value="Genomic_DNA"/>
</dbReference>
<dbReference type="EMBL" id="QXGE01000477">
    <property type="protein sequence ID" value="KAE9311351.1"/>
    <property type="molecule type" value="Genomic_DNA"/>
</dbReference>
<evidence type="ECO:0000313" key="6">
    <source>
        <dbReference type="Proteomes" id="UP000440732"/>
    </source>
</evidence>
<gene>
    <name evidence="3" type="ORF">PF001_g9761</name>
    <name evidence="2" type="ORF">PF002_g10116</name>
    <name evidence="1" type="ORF">PF006_g9866</name>
</gene>
<evidence type="ECO:0000313" key="1">
    <source>
        <dbReference type="EMBL" id="KAE9145271.1"/>
    </source>
</evidence>
<dbReference type="EMBL" id="QXGA01000482">
    <property type="protein sequence ID" value="KAE9145271.1"/>
    <property type="molecule type" value="Genomic_DNA"/>
</dbReference>
<organism evidence="2 5">
    <name type="scientific">Phytophthora fragariae</name>
    <dbReference type="NCBI Taxonomy" id="53985"/>
    <lineage>
        <taxon>Eukaryota</taxon>
        <taxon>Sar</taxon>
        <taxon>Stramenopiles</taxon>
        <taxon>Oomycota</taxon>
        <taxon>Peronosporomycetes</taxon>
        <taxon>Peronosporales</taxon>
        <taxon>Peronosporaceae</taxon>
        <taxon>Phytophthora</taxon>
    </lineage>
</organism>
<dbReference type="Proteomes" id="UP000437068">
    <property type="component" value="Unassembled WGS sequence"/>
</dbReference>
<proteinExistence type="predicted"/>
<name>A0A6A3ZMR4_9STRA</name>
<dbReference type="Proteomes" id="UP000440367">
    <property type="component" value="Unassembled WGS sequence"/>
</dbReference>
<dbReference type="Proteomes" id="UP000440732">
    <property type="component" value="Unassembled WGS sequence"/>
</dbReference>
<dbReference type="AlphaFoldDB" id="A0A6A3ZMR4"/>
<sequence>MVKGYTVLHSLSKRLQKRPRKEIQRMFKEERDSFHPVFRDAGVEDAFRLQAPLCHRLGEELKAELDPFFKSYFPEASVRDVVVLWSKPGEGDQTAHRDYSTPNTDGYNVSDYTQLPGSLLVCLNERIRVLAFGWNRLATDVNEAAMVTLEPGEIMIWRGDFIHAGTGYAENNVRATATSIRPTTTTPKITPRSRLWSSRSRTRRLASDAECPTAPTLEEASEQRLSNTKHETWFSIAAEGVFGGKVSHAGEIVYGKASVMVHDGKGLFKGMVPEIKAIRYHSLVGDGSFTCRGSSA</sequence>